<dbReference type="AlphaFoldDB" id="A0A1Y2K2P1"/>
<dbReference type="Proteomes" id="UP000194003">
    <property type="component" value="Unassembled WGS sequence"/>
</dbReference>
<dbReference type="Gene3D" id="3.40.50.20">
    <property type="match status" value="1"/>
</dbReference>
<dbReference type="RefSeq" id="WP_085444432.1">
    <property type="nucleotide sequence ID" value="NZ_LVJN01000020.1"/>
</dbReference>
<name>A0A1Y2K2P1_9PROT</name>
<evidence type="ECO:0000313" key="1">
    <source>
        <dbReference type="EMBL" id="OSM01927.1"/>
    </source>
</evidence>
<comment type="caution">
    <text evidence="1">The sequence shown here is derived from an EMBL/GenBank/DDBJ whole genome shotgun (WGS) entry which is preliminary data.</text>
</comment>
<dbReference type="EMBL" id="LVJN01000020">
    <property type="protein sequence ID" value="OSM01927.1"/>
    <property type="molecule type" value="Genomic_DNA"/>
</dbReference>
<evidence type="ECO:0000313" key="2">
    <source>
        <dbReference type="Proteomes" id="UP000194003"/>
    </source>
</evidence>
<reference evidence="1 2" key="1">
    <citation type="journal article" date="2016" name="BMC Genomics">
        <title>Combined genomic and structural analyses of a cultured magnetotactic bacterium reveals its niche adaptation to a dynamic environment.</title>
        <authorList>
            <person name="Araujo A.C."/>
            <person name="Morillo V."/>
            <person name="Cypriano J."/>
            <person name="Teixeira L.C."/>
            <person name="Leao P."/>
            <person name="Lyra S."/>
            <person name="Almeida L.G."/>
            <person name="Bazylinski D.A."/>
            <person name="Vasconcellos A.T."/>
            <person name="Abreu F."/>
            <person name="Lins U."/>
        </authorList>
    </citation>
    <scope>NUCLEOTIDE SEQUENCE [LARGE SCALE GENOMIC DNA]</scope>
    <source>
        <strain evidence="1 2">IT-1</strain>
    </source>
</reference>
<accession>A0A1Y2K2P1</accession>
<protein>
    <recommendedName>
        <fullName evidence="3">ATP-grasp domain-containing protein</fullName>
    </recommendedName>
</protein>
<dbReference type="SUPFAM" id="SSF56059">
    <property type="entry name" value="Glutathione synthetase ATP-binding domain-like"/>
    <property type="match status" value="1"/>
</dbReference>
<dbReference type="STRING" id="1434232.MAIT1_01993"/>
<dbReference type="OrthoDB" id="40611at2"/>
<evidence type="ECO:0008006" key="3">
    <source>
        <dbReference type="Google" id="ProtNLM"/>
    </source>
</evidence>
<sequence length="388" mass="43144">MRVLITGARALAALGLARRFAQQGHAVYTADSVHLPASRFSNAVVRHTTTPSPRADHLGFIEALERIIRRDKIDLLAPTCEEIFYIAAFCERLSRLCRVFCNDLALLRQFHHKGRLACIAQGLGVSIPHSETLSSAQDLQPYLARSAAYVFKPAYSRFAAQTLIGPSATQLRRVRPSEQSPWVAQPYLTGDEQCAYAVAVDGALTAFSCYRPLYRWGRAAGFYLQPVEAPTLLAFCRRFAHRHRVTGQFGFDLLLRDGRYHLLECNPRATSGVHLFDAATPLSAAFAHGQPAAPALTPARHAPVMMADVMLLFGHSRARHPCAQTFWRDFRRGSDILYSAQDRGPVMGKWLGVGESVVRALSRRMTFIEASNRDLEWNGEPLQQETAA</sequence>
<dbReference type="Gene3D" id="3.30.470.20">
    <property type="entry name" value="ATP-grasp fold, B domain"/>
    <property type="match status" value="1"/>
</dbReference>
<proteinExistence type="predicted"/>
<organism evidence="1 2">
    <name type="scientific">Magnetofaba australis IT-1</name>
    <dbReference type="NCBI Taxonomy" id="1434232"/>
    <lineage>
        <taxon>Bacteria</taxon>
        <taxon>Pseudomonadati</taxon>
        <taxon>Pseudomonadota</taxon>
        <taxon>Magnetococcia</taxon>
        <taxon>Magnetococcales</taxon>
        <taxon>Magnetococcaceae</taxon>
        <taxon>Magnetofaba</taxon>
    </lineage>
</organism>
<gene>
    <name evidence="1" type="ORF">MAIT1_01993</name>
</gene>
<keyword evidence="2" id="KW-1185">Reference proteome</keyword>